<dbReference type="EMBL" id="UINC01151927">
    <property type="protein sequence ID" value="SVD45818.1"/>
    <property type="molecule type" value="Genomic_DNA"/>
</dbReference>
<proteinExistence type="predicted"/>
<evidence type="ECO:0000313" key="4">
    <source>
        <dbReference type="EMBL" id="SVD45818.1"/>
    </source>
</evidence>
<gene>
    <name evidence="4" type="ORF">METZ01_LOCUS398672</name>
</gene>
<reference evidence="4" key="1">
    <citation type="submission" date="2018-05" db="EMBL/GenBank/DDBJ databases">
        <authorList>
            <person name="Lanie J.A."/>
            <person name="Ng W.-L."/>
            <person name="Kazmierczak K.M."/>
            <person name="Andrzejewski T.M."/>
            <person name="Davidsen T.M."/>
            <person name="Wayne K.J."/>
            <person name="Tettelin H."/>
            <person name="Glass J.I."/>
            <person name="Rusch D."/>
            <person name="Podicherti R."/>
            <person name="Tsui H.-C.T."/>
            <person name="Winkler M.E."/>
        </authorList>
    </citation>
    <scope>NUCLEOTIDE SEQUENCE</scope>
</reference>
<evidence type="ECO:0000256" key="1">
    <source>
        <dbReference type="ARBA" id="ARBA00022676"/>
    </source>
</evidence>
<evidence type="ECO:0000256" key="2">
    <source>
        <dbReference type="ARBA" id="ARBA00022679"/>
    </source>
</evidence>
<keyword evidence="2" id="KW-0808">Transferase</keyword>
<dbReference type="AlphaFoldDB" id="A0A382VIS6"/>
<name>A0A382VIS6_9ZZZZ</name>
<feature type="domain" description="Phosphoribosyltransferase" evidence="3">
    <location>
        <begin position="21"/>
        <end position="116"/>
    </location>
</feature>
<dbReference type="PANTHER" id="PTHR43363:SF1">
    <property type="entry name" value="HYPOXANTHINE-GUANINE PHOSPHORIBOSYLTRANSFERASE"/>
    <property type="match status" value="1"/>
</dbReference>
<dbReference type="SUPFAM" id="SSF53271">
    <property type="entry name" value="PRTase-like"/>
    <property type="match status" value="1"/>
</dbReference>
<dbReference type="GO" id="GO:0016757">
    <property type="term" value="F:glycosyltransferase activity"/>
    <property type="evidence" value="ECO:0007669"/>
    <property type="project" value="UniProtKB-KW"/>
</dbReference>
<keyword evidence="1" id="KW-0328">Glycosyltransferase</keyword>
<feature type="non-terminal residue" evidence="4">
    <location>
        <position position="118"/>
    </location>
</feature>
<sequence>VAEKLFVNAQQLLEYSFRLGQKVLSDGFQPDLIIGVWRGGAPIAIALQELFAYNGILVNHYPVKISSYVGIEKQGDEIEIGGMRELLSIVASAKSILIVDDVFETGRTIQELIDKIES</sequence>
<dbReference type="InterPro" id="IPR000836">
    <property type="entry name" value="PRTase_dom"/>
</dbReference>
<accession>A0A382VIS6</accession>
<dbReference type="CDD" id="cd06223">
    <property type="entry name" value="PRTases_typeI"/>
    <property type="match status" value="1"/>
</dbReference>
<evidence type="ECO:0000259" key="3">
    <source>
        <dbReference type="Pfam" id="PF00156"/>
    </source>
</evidence>
<dbReference type="Pfam" id="PF00156">
    <property type="entry name" value="Pribosyltran"/>
    <property type="match status" value="1"/>
</dbReference>
<dbReference type="PANTHER" id="PTHR43363">
    <property type="entry name" value="HYPOXANTHINE PHOSPHORIBOSYLTRANSFERASE"/>
    <property type="match status" value="1"/>
</dbReference>
<organism evidence="4">
    <name type="scientific">marine metagenome</name>
    <dbReference type="NCBI Taxonomy" id="408172"/>
    <lineage>
        <taxon>unclassified sequences</taxon>
        <taxon>metagenomes</taxon>
        <taxon>ecological metagenomes</taxon>
    </lineage>
</organism>
<protein>
    <recommendedName>
        <fullName evidence="3">Phosphoribosyltransferase domain-containing protein</fullName>
    </recommendedName>
</protein>
<dbReference type="Gene3D" id="3.40.50.2020">
    <property type="match status" value="1"/>
</dbReference>
<feature type="non-terminal residue" evidence="4">
    <location>
        <position position="1"/>
    </location>
</feature>
<dbReference type="InterPro" id="IPR029057">
    <property type="entry name" value="PRTase-like"/>
</dbReference>